<dbReference type="EMBL" id="CP024636">
    <property type="protein sequence ID" value="QGR07825.1"/>
    <property type="molecule type" value="Genomic_DNA"/>
</dbReference>
<organism evidence="3 4">
    <name type="scientific">Pantoea phytobeneficialis</name>
    <dbReference type="NCBI Taxonomy" id="2052056"/>
    <lineage>
        <taxon>Bacteria</taxon>
        <taxon>Pseudomonadati</taxon>
        <taxon>Pseudomonadota</taxon>
        <taxon>Gammaproteobacteria</taxon>
        <taxon>Enterobacterales</taxon>
        <taxon>Erwiniaceae</taxon>
        <taxon>Pantoea</taxon>
    </lineage>
</organism>
<sequence>MKPIDFTSPRAAARPFTPKLADFVEQPLYSDVWKDADLAPRDRSLITIACLIALNHANELPAHLRRGIENGLTQTELSAVITHMAFYAGFPAAITASAYANATFADDQSN</sequence>
<dbReference type="GO" id="GO:0051920">
    <property type="term" value="F:peroxiredoxin activity"/>
    <property type="evidence" value="ECO:0007669"/>
    <property type="project" value="InterPro"/>
</dbReference>
<dbReference type="InterPro" id="IPR029032">
    <property type="entry name" value="AhpD-like"/>
</dbReference>
<dbReference type="EMBL" id="JAUOOM010000001">
    <property type="protein sequence ID" value="MDO6405306.1"/>
    <property type="molecule type" value="Genomic_DNA"/>
</dbReference>
<protein>
    <submittedName>
        <fullName evidence="3">Carboxymuconolactone decarboxylase family protein</fullName>
    </submittedName>
</protein>
<dbReference type="AlphaFoldDB" id="A0AAP9KQB6"/>
<dbReference type="Gene3D" id="1.20.1290.10">
    <property type="entry name" value="AhpD-like"/>
    <property type="match status" value="1"/>
</dbReference>
<evidence type="ECO:0000313" key="2">
    <source>
        <dbReference type="EMBL" id="MDO6405306.1"/>
    </source>
</evidence>
<dbReference type="PANTHER" id="PTHR33570">
    <property type="entry name" value="4-CARBOXYMUCONOLACTONE DECARBOXYLASE FAMILY PROTEIN"/>
    <property type="match status" value="1"/>
</dbReference>
<evidence type="ECO:0000313" key="5">
    <source>
        <dbReference type="Proteomes" id="UP001171299"/>
    </source>
</evidence>
<reference evidence="2" key="3">
    <citation type="submission" date="2023-07" db="EMBL/GenBank/DDBJ databases">
        <title>The extreme plant-growth-promoting properties of Pantoea phytobeneficialis PF55 revealed by functional and genomic analysis.</title>
        <authorList>
            <person name="Nascimento F.X."/>
            <person name="Marcio R.J."/>
        </authorList>
    </citation>
    <scope>NUCLEOTIDE SEQUENCE</scope>
    <source>
        <strain evidence="2">PF55</strain>
    </source>
</reference>
<evidence type="ECO:0000313" key="4">
    <source>
        <dbReference type="Proteomes" id="UP000424872"/>
    </source>
</evidence>
<proteinExistence type="predicted"/>
<gene>
    <name evidence="3" type="ORF">CTZ24_15905</name>
    <name evidence="2" type="ORF">Q3404_01840</name>
</gene>
<dbReference type="PANTHER" id="PTHR33570:SF9">
    <property type="entry name" value="BLL4600 PROTEIN"/>
    <property type="match status" value="1"/>
</dbReference>
<dbReference type="InterPro" id="IPR052512">
    <property type="entry name" value="4CMD/NDH-1_regulator"/>
</dbReference>
<accession>A0AAP9KQB6</accession>
<keyword evidence="5" id="KW-1185">Reference proteome</keyword>
<evidence type="ECO:0000259" key="1">
    <source>
        <dbReference type="Pfam" id="PF02627"/>
    </source>
</evidence>
<dbReference type="InterPro" id="IPR003779">
    <property type="entry name" value="CMD-like"/>
</dbReference>
<dbReference type="KEGG" id="ppho:CTZ24_15905"/>
<evidence type="ECO:0000313" key="3">
    <source>
        <dbReference type="EMBL" id="QGR07825.1"/>
    </source>
</evidence>
<reference evidence="3" key="2">
    <citation type="journal article" date="2020" name="Environ. Microbiol.">
        <title>The extreme plant-growth-promoting properties of Pantoea phytobeneficialis MSR2 revealed by functional and genomic analysis.</title>
        <authorList>
            <person name="Nascimento F.X."/>
            <person name="Hernandez A.G."/>
            <person name="Glick B.R."/>
            <person name="Rossi M.J."/>
        </authorList>
    </citation>
    <scope>NUCLEOTIDE SEQUENCE</scope>
    <source>
        <strain evidence="3">MSR2</strain>
    </source>
</reference>
<name>A0AAP9KQB6_9GAMM</name>
<dbReference type="RefSeq" id="WP_021185921.1">
    <property type="nucleotide sequence ID" value="NZ_CP024636.1"/>
</dbReference>
<feature type="domain" description="Carboxymuconolactone decarboxylase-like" evidence="1">
    <location>
        <begin position="18"/>
        <end position="101"/>
    </location>
</feature>
<reference evidence="4" key="1">
    <citation type="submission" date="2017-11" db="EMBL/GenBank/DDBJ databases">
        <title>Genome sequence of Pantoea sp. MSR2.</title>
        <authorList>
            <person name="Nascimento F.X."/>
        </authorList>
    </citation>
    <scope>NUCLEOTIDE SEQUENCE [LARGE SCALE GENOMIC DNA]</scope>
    <source>
        <strain evidence="4">MSR2</strain>
    </source>
</reference>
<dbReference type="Proteomes" id="UP001171299">
    <property type="component" value="Unassembled WGS sequence"/>
</dbReference>
<dbReference type="SUPFAM" id="SSF69118">
    <property type="entry name" value="AhpD-like"/>
    <property type="match status" value="1"/>
</dbReference>
<dbReference type="Pfam" id="PF02627">
    <property type="entry name" value="CMD"/>
    <property type="match status" value="1"/>
</dbReference>
<dbReference type="Proteomes" id="UP000424872">
    <property type="component" value="Chromosome"/>
</dbReference>